<dbReference type="OrthoDB" id="5390672at2759"/>
<feature type="compositionally biased region" description="Polar residues" evidence="1">
    <location>
        <begin position="375"/>
        <end position="387"/>
    </location>
</feature>
<dbReference type="RefSeq" id="XP_025366739.1">
    <property type="nucleotide sequence ID" value="XM_025512063.1"/>
</dbReference>
<feature type="domain" description="Multiple myeloma tumor-associated protein 2-like N-terminal" evidence="2">
    <location>
        <begin position="96"/>
        <end position="180"/>
    </location>
</feature>
<feature type="compositionally biased region" description="Basic and acidic residues" evidence="1">
    <location>
        <begin position="332"/>
        <end position="354"/>
    </location>
</feature>
<evidence type="ECO:0000313" key="4">
    <source>
        <dbReference type="Proteomes" id="UP000245783"/>
    </source>
</evidence>
<dbReference type="EMBL" id="KZ819457">
    <property type="protein sequence ID" value="PWN39579.1"/>
    <property type="molecule type" value="Genomic_DNA"/>
</dbReference>
<dbReference type="Pfam" id="PF10159">
    <property type="entry name" value="MMtag"/>
    <property type="match status" value="1"/>
</dbReference>
<keyword evidence="4" id="KW-1185">Reference proteome</keyword>
<feature type="compositionally biased region" description="Basic and acidic residues" evidence="1">
    <location>
        <begin position="388"/>
        <end position="397"/>
    </location>
</feature>
<evidence type="ECO:0000259" key="2">
    <source>
        <dbReference type="Pfam" id="PF10159"/>
    </source>
</evidence>
<dbReference type="GeneID" id="37033933"/>
<feature type="compositionally biased region" description="Basic and acidic residues" evidence="1">
    <location>
        <begin position="235"/>
        <end position="316"/>
    </location>
</feature>
<gene>
    <name evidence="3" type="ORF">IE81DRAFT_294630</name>
</gene>
<dbReference type="Proteomes" id="UP000245783">
    <property type="component" value="Unassembled WGS sequence"/>
</dbReference>
<name>A0A316VPK8_9BASI</name>
<dbReference type="AlphaFoldDB" id="A0A316VPK8"/>
<accession>A0A316VPK8</accession>
<dbReference type="PANTHER" id="PTHR14580:SF0">
    <property type="entry name" value="MULTIPLE MYELOMA TUMOR-ASSOCIATED PROTEIN 2"/>
    <property type="match status" value="1"/>
</dbReference>
<evidence type="ECO:0000313" key="3">
    <source>
        <dbReference type="EMBL" id="PWN39579.1"/>
    </source>
</evidence>
<feature type="region of interest" description="Disordered" evidence="1">
    <location>
        <begin position="133"/>
        <end position="152"/>
    </location>
</feature>
<dbReference type="InterPro" id="IPR039207">
    <property type="entry name" value="MMTAG2-like"/>
</dbReference>
<dbReference type="InterPro" id="IPR019315">
    <property type="entry name" value="MMTA2_N"/>
</dbReference>
<reference evidence="3 4" key="1">
    <citation type="journal article" date="2018" name="Mol. Biol. Evol.">
        <title>Broad Genomic Sampling Reveals a Smut Pathogenic Ancestry of the Fungal Clade Ustilaginomycotina.</title>
        <authorList>
            <person name="Kijpornyongpan T."/>
            <person name="Mondo S.J."/>
            <person name="Barry K."/>
            <person name="Sandor L."/>
            <person name="Lee J."/>
            <person name="Lipzen A."/>
            <person name="Pangilinan J."/>
            <person name="LaButti K."/>
            <person name="Hainaut M."/>
            <person name="Henrissat B."/>
            <person name="Grigoriev I.V."/>
            <person name="Spatafora J.W."/>
            <person name="Aime M.C."/>
        </authorList>
    </citation>
    <scope>NUCLEOTIDE SEQUENCE [LARGE SCALE GENOMIC DNA]</scope>
    <source>
        <strain evidence="3 4">MCA 4658</strain>
    </source>
</reference>
<organism evidence="3 4">
    <name type="scientific">Ceraceosorus guamensis</name>
    <dbReference type="NCBI Taxonomy" id="1522189"/>
    <lineage>
        <taxon>Eukaryota</taxon>
        <taxon>Fungi</taxon>
        <taxon>Dikarya</taxon>
        <taxon>Basidiomycota</taxon>
        <taxon>Ustilaginomycotina</taxon>
        <taxon>Exobasidiomycetes</taxon>
        <taxon>Ceraceosorales</taxon>
        <taxon>Ceraceosoraceae</taxon>
        <taxon>Ceraceosorus</taxon>
    </lineage>
</organism>
<proteinExistence type="predicted"/>
<feature type="compositionally biased region" description="Low complexity" evidence="1">
    <location>
        <begin position="204"/>
        <end position="218"/>
    </location>
</feature>
<dbReference type="InParanoid" id="A0A316VPK8"/>
<protein>
    <recommendedName>
        <fullName evidence="2">Multiple myeloma tumor-associated protein 2-like N-terminal domain-containing protein</fullName>
    </recommendedName>
</protein>
<feature type="region of interest" description="Disordered" evidence="1">
    <location>
        <begin position="180"/>
        <end position="426"/>
    </location>
</feature>
<feature type="compositionally biased region" description="Basic and acidic residues" evidence="1">
    <location>
        <begin position="141"/>
        <end position="152"/>
    </location>
</feature>
<dbReference type="PANTHER" id="PTHR14580">
    <property type="entry name" value="MULTIPLE MYELOMA TUMOR-ASSOCIATED PROTEIN 2 FAMILY MEMBER"/>
    <property type="match status" value="1"/>
</dbReference>
<evidence type="ECO:0000256" key="1">
    <source>
        <dbReference type="SAM" id="MobiDB-lite"/>
    </source>
</evidence>
<sequence>MSFAPPCARPFSSQLSLAARFASSRFLSTFDLRSQEGRPSEGNVQHGVGEPIAACTAVPSGESLDWHFNAAQFLQVSKPGTGSPTHLCFPIRLRGGTRGGQAEFTWDSVRTDQHRENYLGHSVQAPTGRWQAGRDVNWYNKGKDKGNDASEAEAKAAEQRRAELSEIKAREEEEMNKRLGIKAGVLGSSSGPGAALLRGSRDLGSAVGSSSSTGANTAPLSSASKWGKTGPSAAAEEKERVDDLTKEERSLAKKLAKEEVRKARHDEKIRVRAIRAERRRAREEEERDATREDARAFDRRRAARSDEEDARGGEKVRRARSGGEQGSGRGNAAREREVRHSPRRHEERRADYREQHRRVQSRSPERARSRLVRPQSAQNEARSSNAFDSKRAREVGAGRRHSPPGEYHRRSSTSRSPPPRSLARRS</sequence>